<dbReference type="EMBL" id="FNBW01000004">
    <property type="protein sequence ID" value="SDF50576.1"/>
    <property type="molecule type" value="Genomic_DNA"/>
</dbReference>
<sequence>MRPDIMRPDRRKRYTALALAGALAVQPLAAAPAFAQDSNSTLGVSNKNIGRVLGGIGGALLGSQIGGGSGKLVAVAAGAIGGLFLGGEVAEYLTKRDQQGIADTSQQALNTGQTQTWTNPDTGTTTTAQVQEVTYRPAPTTTATQDSSKLAWRVPTMHLVGADYAATTKTNVRGGPSTDYAVMDQLEAGETVRVVGKVANENWYMISRNGIGKGFVFGDLLRRVDTGTYTAERPQSGATQVNARECSIITQRVETANGRTDTREAQACQRADGTWELV</sequence>
<evidence type="ECO:0000256" key="1">
    <source>
        <dbReference type="SAM" id="SignalP"/>
    </source>
</evidence>
<evidence type="ECO:0000313" key="4">
    <source>
        <dbReference type="Proteomes" id="UP000198615"/>
    </source>
</evidence>
<reference evidence="3 4" key="1">
    <citation type="submission" date="2016-10" db="EMBL/GenBank/DDBJ databases">
        <authorList>
            <person name="Varghese N."/>
            <person name="Submissions S."/>
        </authorList>
    </citation>
    <scope>NUCLEOTIDE SEQUENCE [LARGE SCALE GENOMIC DNA]</scope>
    <source>
        <strain evidence="3 4">DSM 18839</strain>
    </source>
</reference>
<name>A0A8G2EVW0_9PROT</name>
<protein>
    <submittedName>
        <fullName evidence="3">SH3 domain-containing protein</fullName>
    </submittedName>
</protein>
<dbReference type="Gene3D" id="2.30.30.40">
    <property type="entry name" value="SH3 Domains"/>
    <property type="match status" value="1"/>
</dbReference>
<dbReference type="OrthoDB" id="7433551at2"/>
<feature type="chain" id="PRO_5034800286" evidence="1">
    <location>
        <begin position="36"/>
        <end position="278"/>
    </location>
</feature>
<dbReference type="Proteomes" id="UP000198615">
    <property type="component" value="Unassembled WGS sequence"/>
</dbReference>
<keyword evidence="4" id="KW-1185">Reference proteome</keyword>
<dbReference type="RefSeq" id="WP_093149291.1">
    <property type="nucleotide sequence ID" value="NZ_FNBW01000004.1"/>
</dbReference>
<dbReference type="Pfam" id="PF08239">
    <property type="entry name" value="SH3_3"/>
    <property type="match status" value="1"/>
</dbReference>
<gene>
    <name evidence="3" type="ORF">SAMN05660686_01471</name>
</gene>
<dbReference type="AlphaFoldDB" id="A0A8G2EVW0"/>
<dbReference type="InterPro" id="IPR003646">
    <property type="entry name" value="SH3-like_bac-type"/>
</dbReference>
<proteinExistence type="predicted"/>
<accession>A0A8G2EVW0</accession>
<keyword evidence="1" id="KW-0732">Signal</keyword>
<feature type="signal peptide" evidence="1">
    <location>
        <begin position="1"/>
        <end position="35"/>
    </location>
</feature>
<feature type="domain" description="SH3b" evidence="2">
    <location>
        <begin position="155"/>
        <end position="224"/>
    </location>
</feature>
<dbReference type="PROSITE" id="PS51781">
    <property type="entry name" value="SH3B"/>
    <property type="match status" value="1"/>
</dbReference>
<evidence type="ECO:0000313" key="3">
    <source>
        <dbReference type="EMBL" id="SDF50576.1"/>
    </source>
</evidence>
<comment type="caution">
    <text evidence="3">The sequence shown here is derived from an EMBL/GenBank/DDBJ whole genome shotgun (WGS) entry which is preliminary data.</text>
</comment>
<evidence type="ECO:0000259" key="2">
    <source>
        <dbReference type="PROSITE" id="PS51781"/>
    </source>
</evidence>
<organism evidence="3 4">
    <name type="scientific">Thalassobaculum litoreum DSM 18839</name>
    <dbReference type="NCBI Taxonomy" id="1123362"/>
    <lineage>
        <taxon>Bacteria</taxon>
        <taxon>Pseudomonadati</taxon>
        <taxon>Pseudomonadota</taxon>
        <taxon>Alphaproteobacteria</taxon>
        <taxon>Rhodospirillales</taxon>
        <taxon>Thalassobaculaceae</taxon>
        <taxon>Thalassobaculum</taxon>
    </lineage>
</organism>